<comment type="caution">
    <text evidence="2">The sequence shown here is derived from an EMBL/GenBank/DDBJ whole genome shotgun (WGS) entry which is preliminary data.</text>
</comment>
<reference evidence="2 3" key="1">
    <citation type="journal article" date="2018" name="Cell">
        <title>The Chara Genome: Secondary Complexity and Implications for Plant Terrestrialization.</title>
        <authorList>
            <person name="Nishiyama T."/>
            <person name="Sakayama H."/>
            <person name="Vries J.D."/>
            <person name="Buschmann H."/>
            <person name="Saint-Marcoux D."/>
            <person name="Ullrich K.K."/>
            <person name="Haas F.B."/>
            <person name="Vanderstraeten L."/>
            <person name="Becker D."/>
            <person name="Lang D."/>
            <person name="Vosolsobe S."/>
            <person name="Rombauts S."/>
            <person name="Wilhelmsson P.K.I."/>
            <person name="Janitza P."/>
            <person name="Kern R."/>
            <person name="Heyl A."/>
            <person name="Rumpler F."/>
            <person name="Villalobos L.I.A.C."/>
            <person name="Clay J.M."/>
            <person name="Skokan R."/>
            <person name="Toyoda A."/>
            <person name="Suzuki Y."/>
            <person name="Kagoshima H."/>
            <person name="Schijlen E."/>
            <person name="Tajeshwar N."/>
            <person name="Catarino B."/>
            <person name="Hetherington A.J."/>
            <person name="Saltykova A."/>
            <person name="Bonnot C."/>
            <person name="Breuninger H."/>
            <person name="Symeonidi A."/>
            <person name="Radhakrishnan G.V."/>
            <person name="Van Nieuwerburgh F."/>
            <person name="Deforce D."/>
            <person name="Chang C."/>
            <person name="Karol K.G."/>
            <person name="Hedrich R."/>
            <person name="Ulvskov P."/>
            <person name="Glockner G."/>
            <person name="Delwiche C.F."/>
            <person name="Petrasek J."/>
            <person name="Van de Peer Y."/>
            <person name="Friml J."/>
            <person name="Beilby M."/>
            <person name="Dolan L."/>
            <person name="Kohara Y."/>
            <person name="Sugano S."/>
            <person name="Fujiyama A."/>
            <person name="Delaux P.-M."/>
            <person name="Quint M."/>
            <person name="TheiBen G."/>
            <person name="Hagemann M."/>
            <person name="Harholt J."/>
            <person name="Dunand C."/>
            <person name="Zachgo S."/>
            <person name="Langdale J."/>
            <person name="Maumus F."/>
            <person name="Straeten D.V.D."/>
            <person name="Gould S.B."/>
            <person name="Rensing S.A."/>
        </authorList>
    </citation>
    <scope>NUCLEOTIDE SEQUENCE [LARGE SCALE GENOMIC DNA]</scope>
    <source>
        <strain evidence="2 3">S276</strain>
    </source>
</reference>
<evidence type="ECO:0000313" key="2">
    <source>
        <dbReference type="EMBL" id="GBG77786.1"/>
    </source>
</evidence>
<dbReference type="AlphaFoldDB" id="A0A388L656"/>
<dbReference type="Gramene" id="GBG77786">
    <property type="protein sequence ID" value="GBG77786"/>
    <property type="gene ID" value="CBR_g24234"/>
</dbReference>
<feature type="region of interest" description="Disordered" evidence="1">
    <location>
        <begin position="262"/>
        <end position="290"/>
    </location>
</feature>
<feature type="compositionally biased region" description="Low complexity" evidence="1">
    <location>
        <begin position="232"/>
        <end position="241"/>
    </location>
</feature>
<dbReference type="EMBL" id="BFEA01000276">
    <property type="protein sequence ID" value="GBG77786.1"/>
    <property type="molecule type" value="Genomic_DNA"/>
</dbReference>
<organism evidence="2 3">
    <name type="scientific">Chara braunii</name>
    <name type="common">Braun's stonewort</name>
    <dbReference type="NCBI Taxonomy" id="69332"/>
    <lineage>
        <taxon>Eukaryota</taxon>
        <taxon>Viridiplantae</taxon>
        <taxon>Streptophyta</taxon>
        <taxon>Charophyceae</taxon>
        <taxon>Charales</taxon>
        <taxon>Characeae</taxon>
        <taxon>Chara</taxon>
    </lineage>
</organism>
<feature type="region of interest" description="Disordered" evidence="1">
    <location>
        <begin position="205"/>
        <end position="241"/>
    </location>
</feature>
<feature type="compositionally biased region" description="Low complexity" evidence="1">
    <location>
        <begin position="262"/>
        <end position="282"/>
    </location>
</feature>
<feature type="compositionally biased region" description="Polar residues" evidence="1">
    <location>
        <begin position="221"/>
        <end position="231"/>
    </location>
</feature>
<evidence type="ECO:0000256" key="1">
    <source>
        <dbReference type="SAM" id="MobiDB-lite"/>
    </source>
</evidence>
<feature type="compositionally biased region" description="Low complexity" evidence="1">
    <location>
        <begin position="205"/>
        <end position="214"/>
    </location>
</feature>
<dbReference type="Proteomes" id="UP000265515">
    <property type="component" value="Unassembled WGS sequence"/>
</dbReference>
<feature type="non-terminal residue" evidence="2">
    <location>
        <position position="326"/>
    </location>
</feature>
<name>A0A388L656_CHABU</name>
<gene>
    <name evidence="2" type="ORF">CBR_g24234</name>
</gene>
<evidence type="ECO:0000313" key="3">
    <source>
        <dbReference type="Proteomes" id="UP000265515"/>
    </source>
</evidence>
<protein>
    <submittedName>
        <fullName evidence="2">Uncharacterized protein</fullName>
    </submittedName>
</protein>
<feature type="region of interest" description="Disordered" evidence="1">
    <location>
        <begin position="108"/>
        <end position="142"/>
    </location>
</feature>
<proteinExistence type="predicted"/>
<accession>A0A388L656</accession>
<sequence length="326" mass="32602">MATLAMGAIGLEAGMVLPGCATWQKRIRDGEESGAMASSTVGNTCASDRCQLRGSTAMVATCPSRISTSASISVCSRRLIPARLHTNFHSRRDMCHCLANSKERRKAAPVWRSTIAGQGASASTSTDPIGRPQVSDSAVLSEGEAGAPAAAVIVPEAPAEPAAATPSSTAAAAAAGDVKGTHSATLGSAEIVAVSESAETSQIAVAESAVSEASGRGTEPAQVSATGSETPSPAASDEAKPAAAAAAEAAKPVAAEGKPVAAEGKAPAAAVATAKAKPAVARRPVKPKEPAKEFSLAMVEDVIPPLQASLEKENITSLALSFQDNQ</sequence>
<keyword evidence="3" id="KW-1185">Reference proteome</keyword>